<dbReference type="STRING" id="1297750.SAMN05444405_109104"/>
<dbReference type="InterPro" id="IPR000653">
    <property type="entry name" value="DegT/StrS_aminotransferase"/>
</dbReference>
<evidence type="ECO:0000256" key="1">
    <source>
        <dbReference type="PIRSR" id="PIRSR000390-1"/>
    </source>
</evidence>
<dbReference type="Proteomes" id="UP000184509">
    <property type="component" value="Unassembled WGS sequence"/>
</dbReference>
<dbReference type="Pfam" id="PF01041">
    <property type="entry name" value="DegT_DnrJ_EryC1"/>
    <property type="match status" value="1"/>
</dbReference>
<accession>A0A1M5C4L8</accession>
<keyword evidence="5" id="KW-1185">Reference proteome</keyword>
<protein>
    <submittedName>
        <fullName evidence="4">dTDP-4-amino-4,6-dideoxygalactose transaminase</fullName>
    </submittedName>
</protein>
<dbReference type="InterPro" id="IPR015424">
    <property type="entry name" value="PyrdxlP-dep_Trfase"/>
</dbReference>
<organism evidence="4 5">
    <name type="scientific">Bacteroides luti</name>
    <dbReference type="NCBI Taxonomy" id="1297750"/>
    <lineage>
        <taxon>Bacteria</taxon>
        <taxon>Pseudomonadati</taxon>
        <taxon>Bacteroidota</taxon>
        <taxon>Bacteroidia</taxon>
        <taxon>Bacteroidales</taxon>
        <taxon>Bacteroidaceae</taxon>
        <taxon>Bacteroides</taxon>
    </lineage>
</organism>
<evidence type="ECO:0000256" key="3">
    <source>
        <dbReference type="RuleBase" id="RU004508"/>
    </source>
</evidence>
<proteinExistence type="inferred from homology"/>
<evidence type="ECO:0000313" key="4">
    <source>
        <dbReference type="EMBL" id="SHF49689.1"/>
    </source>
</evidence>
<gene>
    <name evidence="4" type="ORF">SAMN05444405_109104</name>
</gene>
<sequence>MIDPDSQIPMVDLKGQYLRIKPEIDNAIQSVIDSSAFINGLQVGEFATDLESYTGVRHVIPVANGTDALQIALMALGLQPGDEVIVPAFTYIASAEVVALLGLVPVMVDVDYDSFNVTAAHIQKAITPKTKAIIPVHLFGQSCPMEEILLLAEANDLFVIEDNAQSLGSVYSFSEGKEQQAGTMGHFGCTSFFPTKNLGCMGDGGALMTNDDDLAFRAKMIASHGQSKKYVHDVIGCNSRLDTIQAAILSVKLHHLNDYIEERQLVAKRYYEGLSDLNSILLPRKMPYTSHTFHQFTIKVTNGKRDELKKFLAAHGIPSMVYYPLPLQEQEAFTDIVREGEQLPNSELLCQQVLSLPIHTEMTEEVQNFIIEKIREYAEQGE</sequence>
<dbReference type="InterPro" id="IPR015422">
    <property type="entry name" value="PyrdxlP-dep_Trfase_small"/>
</dbReference>
<dbReference type="SUPFAM" id="SSF53383">
    <property type="entry name" value="PLP-dependent transferases"/>
    <property type="match status" value="1"/>
</dbReference>
<dbReference type="InterPro" id="IPR015421">
    <property type="entry name" value="PyrdxlP-dep_Trfase_major"/>
</dbReference>
<dbReference type="GO" id="GO:0030170">
    <property type="term" value="F:pyridoxal phosphate binding"/>
    <property type="evidence" value="ECO:0007669"/>
    <property type="project" value="TreeGrafter"/>
</dbReference>
<dbReference type="PANTHER" id="PTHR30244:SF42">
    <property type="entry name" value="UDP-2-ACETAMIDO-2-DEOXY-3-OXO-D-GLUCURONATE AMINOTRANSFERASE"/>
    <property type="match status" value="1"/>
</dbReference>
<dbReference type="Gene3D" id="3.90.1150.10">
    <property type="entry name" value="Aspartate Aminotransferase, domain 1"/>
    <property type="match status" value="1"/>
</dbReference>
<dbReference type="PANTHER" id="PTHR30244">
    <property type="entry name" value="TRANSAMINASE"/>
    <property type="match status" value="1"/>
</dbReference>
<feature type="modified residue" description="N6-(pyridoxal phosphate)lysine" evidence="2">
    <location>
        <position position="196"/>
    </location>
</feature>
<feature type="active site" description="Proton acceptor" evidence="1">
    <location>
        <position position="196"/>
    </location>
</feature>
<evidence type="ECO:0000256" key="2">
    <source>
        <dbReference type="PIRSR" id="PIRSR000390-2"/>
    </source>
</evidence>
<reference evidence="4 5" key="1">
    <citation type="submission" date="2016-11" db="EMBL/GenBank/DDBJ databases">
        <authorList>
            <person name="Jaros S."/>
            <person name="Januszkiewicz K."/>
            <person name="Wedrychowicz H."/>
        </authorList>
    </citation>
    <scope>NUCLEOTIDE SEQUENCE [LARGE SCALE GENOMIC DNA]</scope>
    <source>
        <strain evidence="4 5">DSM 26991</strain>
    </source>
</reference>
<keyword evidence="2 3" id="KW-0663">Pyridoxal phosphate</keyword>
<dbReference type="CDD" id="cd00616">
    <property type="entry name" value="AHBA_syn"/>
    <property type="match status" value="1"/>
</dbReference>
<dbReference type="Gene3D" id="3.40.640.10">
    <property type="entry name" value="Type I PLP-dependent aspartate aminotransferase-like (Major domain)"/>
    <property type="match status" value="1"/>
</dbReference>
<dbReference type="GO" id="GO:0008483">
    <property type="term" value="F:transaminase activity"/>
    <property type="evidence" value="ECO:0007669"/>
    <property type="project" value="TreeGrafter"/>
</dbReference>
<comment type="similarity">
    <text evidence="3">Belongs to the DegT/DnrJ/EryC1 family.</text>
</comment>
<name>A0A1M5C4L8_9BACE</name>
<evidence type="ECO:0000313" key="5">
    <source>
        <dbReference type="Proteomes" id="UP000184509"/>
    </source>
</evidence>
<dbReference type="GO" id="GO:0000271">
    <property type="term" value="P:polysaccharide biosynthetic process"/>
    <property type="evidence" value="ECO:0007669"/>
    <property type="project" value="TreeGrafter"/>
</dbReference>
<dbReference type="AlphaFoldDB" id="A0A1M5C4L8"/>
<dbReference type="PIRSF" id="PIRSF000390">
    <property type="entry name" value="PLP_StrS"/>
    <property type="match status" value="1"/>
</dbReference>
<dbReference type="OrthoDB" id="9810913at2"/>
<dbReference type="RefSeq" id="WP_073401733.1">
    <property type="nucleotide sequence ID" value="NZ_FQTV01000009.1"/>
</dbReference>
<dbReference type="EMBL" id="FQTV01000009">
    <property type="protein sequence ID" value="SHF49689.1"/>
    <property type="molecule type" value="Genomic_DNA"/>
</dbReference>